<organism evidence="2 3">
    <name type="scientific">Microcoleus asticus IPMA8</name>
    <dbReference type="NCBI Taxonomy" id="2563858"/>
    <lineage>
        <taxon>Bacteria</taxon>
        <taxon>Bacillati</taxon>
        <taxon>Cyanobacteriota</taxon>
        <taxon>Cyanophyceae</taxon>
        <taxon>Oscillatoriophycideae</taxon>
        <taxon>Oscillatoriales</taxon>
        <taxon>Microcoleaceae</taxon>
        <taxon>Microcoleus</taxon>
        <taxon>Microcoleus asticus</taxon>
    </lineage>
</organism>
<feature type="transmembrane region" description="Helical" evidence="1">
    <location>
        <begin position="43"/>
        <end position="66"/>
    </location>
</feature>
<reference evidence="2 3" key="1">
    <citation type="journal article" date="2020" name="Sci. Rep.">
        <title>A novel cyanobacterial geosmin producer, revising GeoA distribution and dispersion patterns in Bacteria.</title>
        <authorList>
            <person name="Churro C."/>
            <person name="Semedo-Aguiar A.P."/>
            <person name="Silva A.D."/>
            <person name="Pereira-Leal J.B."/>
            <person name="Leite R.B."/>
        </authorList>
    </citation>
    <scope>NUCLEOTIDE SEQUENCE [LARGE SCALE GENOMIC DNA]</scope>
    <source>
        <strain evidence="2 3">IPMA8</strain>
    </source>
</reference>
<keyword evidence="1" id="KW-0812">Transmembrane</keyword>
<gene>
    <name evidence="2" type="ORF">E5S67_04211</name>
</gene>
<proteinExistence type="predicted"/>
<evidence type="ECO:0000313" key="2">
    <source>
        <dbReference type="EMBL" id="NQE36446.1"/>
    </source>
</evidence>
<accession>A0ABX2D1B7</accession>
<protein>
    <submittedName>
        <fullName evidence="2">Uncharacterized protein</fullName>
    </submittedName>
</protein>
<dbReference type="EMBL" id="SRRZ01000085">
    <property type="protein sequence ID" value="NQE36446.1"/>
    <property type="molecule type" value="Genomic_DNA"/>
</dbReference>
<keyword evidence="1" id="KW-1133">Transmembrane helix</keyword>
<comment type="caution">
    <text evidence="2">The sequence shown here is derived from an EMBL/GenBank/DDBJ whole genome shotgun (WGS) entry which is preliminary data.</text>
</comment>
<evidence type="ECO:0000313" key="3">
    <source>
        <dbReference type="Proteomes" id="UP000702425"/>
    </source>
</evidence>
<evidence type="ECO:0000256" key="1">
    <source>
        <dbReference type="SAM" id="Phobius"/>
    </source>
</evidence>
<sequence>MILGVKTAMRALRSVEGMDKLGPAYLMATESAAQRVNTLRMGVMLVFMDVVVGCIICFCAGAGKIYPHYYAQSLPPSRVGFAEKCDRNYLSGAA</sequence>
<keyword evidence="3" id="KW-1185">Reference proteome</keyword>
<dbReference type="Proteomes" id="UP000702425">
    <property type="component" value="Unassembled WGS sequence"/>
</dbReference>
<name>A0ABX2D1B7_9CYAN</name>
<keyword evidence="1" id="KW-0472">Membrane</keyword>